<comment type="caution">
    <text evidence="1">The sequence shown here is derived from an EMBL/GenBank/DDBJ whole genome shotgun (WGS) entry which is preliminary data.</text>
</comment>
<dbReference type="Proteomes" id="UP000632138">
    <property type="component" value="Unassembled WGS sequence"/>
</dbReference>
<sequence length="111" mass="12020">MSSHELNDLAASIRLVVTGWSPGHGSYYVHIYEEGDAWPCPSIELGDDTTPITEPEWVIAILDGYATAPDGFVETLRADAEKEGVCDMQAIFDVAQPASAAYQLSDTDVPF</sequence>
<reference evidence="1 2" key="1">
    <citation type="submission" date="2021-01" db="EMBL/GenBank/DDBJ databases">
        <title>Actinoplanes sp. nov. LDG1-06 isolated from lichen.</title>
        <authorList>
            <person name="Saeng-In P."/>
            <person name="Phongsopitanun W."/>
            <person name="Kanchanasin P."/>
            <person name="Yuki M."/>
            <person name="Kudo T."/>
            <person name="Ohkuma M."/>
            <person name="Tanasupawat S."/>
        </authorList>
    </citation>
    <scope>NUCLEOTIDE SEQUENCE [LARGE SCALE GENOMIC DNA]</scope>
    <source>
        <strain evidence="1 2">LDG1-06</strain>
    </source>
</reference>
<gene>
    <name evidence="1" type="ORF">JIG36_48720</name>
</gene>
<name>A0ABS2AW18_9ACTN</name>
<dbReference type="EMBL" id="JAENHP010000035">
    <property type="protein sequence ID" value="MBM2623406.1"/>
    <property type="molecule type" value="Genomic_DNA"/>
</dbReference>
<accession>A0ABS2AW18</accession>
<protein>
    <submittedName>
        <fullName evidence="1">Uncharacterized protein</fullName>
    </submittedName>
</protein>
<keyword evidence="2" id="KW-1185">Reference proteome</keyword>
<organism evidence="1 2">
    <name type="scientific">Paractinoplanes ovalisporus</name>
    <dbReference type="NCBI Taxonomy" id="2810368"/>
    <lineage>
        <taxon>Bacteria</taxon>
        <taxon>Bacillati</taxon>
        <taxon>Actinomycetota</taxon>
        <taxon>Actinomycetes</taxon>
        <taxon>Micromonosporales</taxon>
        <taxon>Micromonosporaceae</taxon>
        <taxon>Paractinoplanes</taxon>
    </lineage>
</organism>
<evidence type="ECO:0000313" key="2">
    <source>
        <dbReference type="Proteomes" id="UP000632138"/>
    </source>
</evidence>
<proteinExistence type="predicted"/>
<evidence type="ECO:0000313" key="1">
    <source>
        <dbReference type="EMBL" id="MBM2623406.1"/>
    </source>
</evidence>
<dbReference type="RefSeq" id="WP_203383758.1">
    <property type="nucleotide sequence ID" value="NZ_JAENHP010000035.1"/>
</dbReference>